<organism evidence="3 4">
    <name type="scientific">Treponema bryantii</name>
    <dbReference type="NCBI Taxonomy" id="163"/>
    <lineage>
        <taxon>Bacteria</taxon>
        <taxon>Pseudomonadati</taxon>
        <taxon>Spirochaetota</taxon>
        <taxon>Spirochaetia</taxon>
        <taxon>Spirochaetales</taxon>
        <taxon>Treponemataceae</taxon>
        <taxon>Treponema</taxon>
    </lineage>
</organism>
<dbReference type="OrthoDB" id="362821at2"/>
<name>A0A1I3L6H4_9SPIR</name>
<dbReference type="EMBL" id="FORI01000006">
    <property type="protein sequence ID" value="SFI80240.1"/>
    <property type="molecule type" value="Genomic_DNA"/>
</dbReference>
<protein>
    <submittedName>
        <fullName evidence="3">Transmembrane transcriptional regulator (Anti-sigma factor RsiW)</fullName>
    </submittedName>
</protein>
<dbReference type="AlphaFoldDB" id="A0A1I3L6H4"/>
<keyword evidence="1 3" id="KW-0812">Transmembrane</keyword>
<dbReference type="RefSeq" id="WP_074931745.1">
    <property type="nucleotide sequence ID" value="NZ_FORI01000006.1"/>
</dbReference>
<evidence type="ECO:0000313" key="3">
    <source>
        <dbReference type="EMBL" id="SFI80240.1"/>
    </source>
</evidence>
<accession>A0A1I3L6H4</accession>
<keyword evidence="1" id="KW-0472">Membrane</keyword>
<sequence length="236" mass="25647">MSFCPSKDIHSVYLDGELPENYKAEYEHHIEHCEKCRKELNQLKAVRSMFIADAESIKLDDHFMEDSFQRLQIKMAYSRNVGKVPQKSPFKIVSYVASGVAAAAVLALVLPLGLKSNQASSEASTVVTAPLIQSVKSVSAVPVTAVSTNASLSANNVGYDSGRSVVVSGNIQDVVLSSEKKRKNSSSFTKNVSDVDVLRPDFQDEAISIKITVPGMGDFPVTTEINVPMELVSGRH</sequence>
<proteinExistence type="predicted"/>
<keyword evidence="4" id="KW-1185">Reference proteome</keyword>
<gene>
    <name evidence="3" type="ORF">SAMN04487775_10669</name>
</gene>
<keyword evidence="1" id="KW-1133">Transmembrane helix</keyword>
<dbReference type="Gene3D" id="1.10.10.1320">
    <property type="entry name" value="Anti-sigma factor, zinc-finger domain"/>
    <property type="match status" value="1"/>
</dbReference>
<dbReference type="Proteomes" id="UP000182737">
    <property type="component" value="Unassembled WGS sequence"/>
</dbReference>
<evidence type="ECO:0000259" key="2">
    <source>
        <dbReference type="Pfam" id="PF13490"/>
    </source>
</evidence>
<dbReference type="InterPro" id="IPR027383">
    <property type="entry name" value="Znf_put"/>
</dbReference>
<evidence type="ECO:0000256" key="1">
    <source>
        <dbReference type="SAM" id="Phobius"/>
    </source>
</evidence>
<feature type="transmembrane region" description="Helical" evidence="1">
    <location>
        <begin position="92"/>
        <end position="114"/>
    </location>
</feature>
<dbReference type="InterPro" id="IPR041916">
    <property type="entry name" value="Anti_sigma_zinc_sf"/>
</dbReference>
<dbReference type="Pfam" id="PF13490">
    <property type="entry name" value="zf-HC2"/>
    <property type="match status" value="1"/>
</dbReference>
<feature type="domain" description="Putative zinc-finger" evidence="2">
    <location>
        <begin position="12"/>
        <end position="37"/>
    </location>
</feature>
<reference evidence="4" key="1">
    <citation type="submission" date="2016-10" db="EMBL/GenBank/DDBJ databases">
        <authorList>
            <person name="Varghese N."/>
            <person name="Submissions S."/>
        </authorList>
    </citation>
    <scope>NUCLEOTIDE SEQUENCE [LARGE SCALE GENOMIC DNA]</scope>
    <source>
        <strain evidence="4">XBD1002</strain>
    </source>
</reference>
<evidence type="ECO:0000313" key="4">
    <source>
        <dbReference type="Proteomes" id="UP000182737"/>
    </source>
</evidence>